<dbReference type="EMBL" id="JAENHL010000006">
    <property type="protein sequence ID" value="MBK1866361.1"/>
    <property type="molecule type" value="Genomic_DNA"/>
</dbReference>
<name>A0ACC5R1L2_9HYPH</name>
<gene>
    <name evidence="1" type="ORF">JHL16_08360</name>
</gene>
<dbReference type="Proteomes" id="UP000616151">
    <property type="component" value="Unassembled WGS sequence"/>
</dbReference>
<evidence type="ECO:0000313" key="1">
    <source>
        <dbReference type="EMBL" id="MBK1866361.1"/>
    </source>
</evidence>
<protein>
    <submittedName>
        <fullName evidence="1">Uncharacterized protein</fullName>
    </submittedName>
</protein>
<reference evidence="1" key="1">
    <citation type="submission" date="2021-01" db="EMBL/GenBank/DDBJ databases">
        <authorList>
            <person name="Sun Q."/>
        </authorList>
    </citation>
    <scope>NUCLEOTIDE SEQUENCE</scope>
    <source>
        <strain evidence="1">YIM B02566</strain>
    </source>
</reference>
<proteinExistence type="predicted"/>
<keyword evidence="2" id="KW-1185">Reference proteome</keyword>
<evidence type="ECO:0000313" key="2">
    <source>
        <dbReference type="Proteomes" id="UP000616151"/>
    </source>
</evidence>
<organism evidence="1 2">
    <name type="scientific">Taklimakanibacter albus</name>
    <dbReference type="NCBI Taxonomy" id="2800327"/>
    <lineage>
        <taxon>Bacteria</taxon>
        <taxon>Pseudomonadati</taxon>
        <taxon>Pseudomonadota</taxon>
        <taxon>Alphaproteobacteria</taxon>
        <taxon>Hyphomicrobiales</taxon>
        <taxon>Aestuariivirgaceae</taxon>
        <taxon>Taklimakanibacter</taxon>
    </lineage>
</organism>
<comment type="caution">
    <text evidence="1">The sequence shown here is derived from an EMBL/GenBank/DDBJ whole genome shotgun (WGS) entry which is preliminary data.</text>
</comment>
<sequence>MSDMSPLGRFVLVAMLWGARFSTLALAAIFALVIWQKWFSAAAIGGTRQDYTFLAIVGGLGVAAFIFARSVERELRK</sequence>
<accession>A0ACC5R1L2</accession>